<comment type="caution">
    <text evidence="3">The sequence shown here is derived from an EMBL/GenBank/DDBJ whole genome shotgun (WGS) entry which is preliminary data.</text>
</comment>
<dbReference type="InterPro" id="IPR002156">
    <property type="entry name" value="RNaseH_domain"/>
</dbReference>
<reference evidence="3 4" key="1">
    <citation type="journal article" date="2021" name="bioRxiv">
        <title>Chromosome-scale and haplotype-resolved genome assembly of a tetraploid potato cultivar.</title>
        <authorList>
            <person name="Sun H."/>
            <person name="Jiao W.-B."/>
            <person name="Krause K."/>
            <person name="Campoy J.A."/>
            <person name="Goel M."/>
            <person name="Folz-Donahue K."/>
            <person name="Kukat C."/>
            <person name="Huettel B."/>
            <person name="Schneeberger K."/>
        </authorList>
    </citation>
    <scope>NUCLEOTIDE SEQUENCE [LARGE SCALE GENOMIC DNA]</scope>
    <source>
        <strain evidence="3">SolTubOtavaFocal</strain>
        <tissue evidence="3">Leaves</tissue>
    </source>
</reference>
<dbReference type="PANTHER" id="PTHR47723">
    <property type="entry name" value="OS05G0353850 PROTEIN"/>
    <property type="match status" value="1"/>
</dbReference>
<sequence length="164" mass="18822">MPHNWLAIVQFLENYTPVIISKTVRWMQPRMGRYKCNTDESSKVNAEISSKAYCIRISQGEFVYAKAKSFTLCSAVEAEVKAFKCGLMHCLRHNYTPLVMEIDSILIPMKCGKFLGIYQLILRELPTQARIILQMDKNGVPNIRIKEGQNNNHQSGMTHQDQNN</sequence>
<feature type="compositionally biased region" description="Polar residues" evidence="1">
    <location>
        <begin position="148"/>
        <end position="164"/>
    </location>
</feature>
<dbReference type="PANTHER" id="PTHR47723:SF24">
    <property type="entry name" value="RNASE H TYPE-1 DOMAIN-CONTAINING PROTEIN"/>
    <property type="match status" value="1"/>
</dbReference>
<name>A0ABQ7UEP3_SOLTU</name>
<proteinExistence type="predicted"/>
<dbReference type="InterPro" id="IPR044730">
    <property type="entry name" value="RNase_H-like_dom_plant"/>
</dbReference>
<gene>
    <name evidence="3" type="ORF">KY290_027299</name>
</gene>
<feature type="region of interest" description="Disordered" evidence="1">
    <location>
        <begin position="143"/>
        <end position="164"/>
    </location>
</feature>
<dbReference type="Gene3D" id="3.30.420.10">
    <property type="entry name" value="Ribonuclease H-like superfamily/Ribonuclease H"/>
    <property type="match status" value="1"/>
</dbReference>
<dbReference type="EMBL" id="JAIVGD010000019">
    <property type="protein sequence ID" value="KAH0748067.1"/>
    <property type="molecule type" value="Genomic_DNA"/>
</dbReference>
<dbReference type="InterPro" id="IPR053151">
    <property type="entry name" value="RNase_H-like"/>
</dbReference>
<dbReference type="Pfam" id="PF13456">
    <property type="entry name" value="RVT_3"/>
    <property type="match status" value="1"/>
</dbReference>
<evidence type="ECO:0000313" key="4">
    <source>
        <dbReference type="Proteomes" id="UP000826656"/>
    </source>
</evidence>
<organism evidence="3 4">
    <name type="scientific">Solanum tuberosum</name>
    <name type="common">Potato</name>
    <dbReference type="NCBI Taxonomy" id="4113"/>
    <lineage>
        <taxon>Eukaryota</taxon>
        <taxon>Viridiplantae</taxon>
        <taxon>Streptophyta</taxon>
        <taxon>Embryophyta</taxon>
        <taxon>Tracheophyta</taxon>
        <taxon>Spermatophyta</taxon>
        <taxon>Magnoliopsida</taxon>
        <taxon>eudicotyledons</taxon>
        <taxon>Gunneridae</taxon>
        <taxon>Pentapetalae</taxon>
        <taxon>asterids</taxon>
        <taxon>lamiids</taxon>
        <taxon>Solanales</taxon>
        <taxon>Solanaceae</taxon>
        <taxon>Solanoideae</taxon>
        <taxon>Solaneae</taxon>
        <taxon>Solanum</taxon>
    </lineage>
</organism>
<evidence type="ECO:0000313" key="3">
    <source>
        <dbReference type="EMBL" id="KAH0748067.1"/>
    </source>
</evidence>
<dbReference type="InterPro" id="IPR036397">
    <property type="entry name" value="RNaseH_sf"/>
</dbReference>
<dbReference type="Proteomes" id="UP000826656">
    <property type="component" value="Unassembled WGS sequence"/>
</dbReference>
<protein>
    <recommendedName>
        <fullName evidence="2">RNase H type-1 domain-containing protein</fullName>
    </recommendedName>
</protein>
<feature type="domain" description="RNase H type-1" evidence="2">
    <location>
        <begin position="37"/>
        <end position="105"/>
    </location>
</feature>
<accession>A0ABQ7UEP3</accession>
<evidence type="ECO:0000256" key="1">
    <source>
        <dbReference type="SAM" id="MobiDB-lite"/>
    </source>
</evidence>
<keyword evidence="4" id="KW-1185">Reference proteome</keyword>
<evidence type="ECO:0000259" key="2">
    <source>
        <dbReference type="Pfam" id="PF13456"/>
    </source>
</evidence>
<dbReference type="CDD" id="cd06222">
    <property type="entry name" value="RNase_H_like"/>
    <property type="match status" value="1"/>
</dbReference>